<dbReference type="Gene3D" id="2.170.130.10">
    <property type="entry name" value="TonB-dependent receptor, plug domain"/>
    <property type="match status" value="1"/>
</dbReference>
<feature type="transmembrane region" description="Helical" evidence="5">
    <location>
        <begin position="20"/>
        <end position="41"/>
    </location>
</feature>
<organism evidence="7 8">
    <name type="scientific">Bacteroides caccae</name>
    <dbReference type="NCBI Taxonomy" id="47678"/>
    <lineage>
        <taxon>Bacteria</taxon>
        <taxon>Pseudomonadati</taxon>
        <taxon>Bacteroidota</taxon>
        <taxon>Bacteroidia</taxon>
        <taxon>Bacteroidales</taxon>
        <taxon>Bacteroidaceae</taxon>
        <taxon>Bacteroides</taxon>
    </lineage>
</organism>
<dbReference type="Pfam" id="PF07660">
    <property type="entry name" value="STN"/>
    <property type="match status" value="1"/>
</dbReference>
<keyword evidence="5" id="KW-1133">Transmembrane helix</keyword>
<dbReference type="EMBL" id="CZAI01000002">
    <property type="protein sequence ID" value="CUO95945.1"/>
    <property type="molecule type" value="Genomic_DNA"/>
</dbReference>
<dbReference type="InterPro" id="IPR023997">
    <property type="entry name" value="TonB-dep_OMP_SusC/RagA_CS"/>
</dbReference>
<keyword evidence="4 5" id="KW-0812">Transmembrane</keyword>
<dbReference type="Pfam" id="PF13715">
    <property type="entry name" value="CarbopepD_reg_2"/>
    <property type="match status" value="1"/>
</dbReference>
<dbReference type="Proteomes" id="UP000095657">
    <property type="component" value="Unassembled WGS sequence"/>
</dbReference>
<dbReference type="InterPro" id="IPR012910">
    <property type="entry name" value="Plug_dom"/>
</dbReference>
<gene>
    <name evidence="7" type="ORF">ERS852494_01203</name>
</gene>
<dbReference type="FunFam" id="2.60.40.1120:FF:000003">
    <property type="entry name" value="Outer membrane protein Omp121"/>
    <property type="match status" value="1"/>
</dbReference>
<proteinExistence type="inferred from homology"/>
<keyword evidence="3 4" id="KW-0998">Cell outer membrane</keyword>
<evidence type="ECO:0000256" key="1">
    <source>
        <dbReference type="ARBA" id="ARBA00022448"/>
    </source>
</evidence>
<evidence type="ECO:0000256" key="2">
    <source>
        <dbReference type="ARBA" id="ARBA00023136"/>
    </source>
</evidence>
<dbReference type="Gene3D" id="2.60.40.1120">
    <property type="entry name" value="Carboxypeptidase-like, regulatory domain"/>
    <property type="match status" value="1"/>
</dbReference>
<dbReference type="GO" id="GO:0009279">
    <property type="term" value="C:cell outer membrane"/>
    <property type="evidence" value="ECO:0007669"/>
    <property type="project" value="UniProtKB-SubCell"/>
</dbReference>
<dbReference type="STRING" id="47678.ERS852494_01203"/>
<dbReference type="InterPro" id="IPR023996">
    <property type="entry name" value="TonB-dep_OMP_SusC/RagA"/>
</dbReference>
<keyword evidence="2 4" id="KW-0472">Membrane</keyword>
<dbReference type="InterPro" id="IPR037066">
    <property type="entry name" value="Plug_dom_sf"/>
</dbReference>
<dbReference type="PROSITE" id="PS52016">
    <property type="entry name" value="TONB_DEPENDENT_REC_3"/>
    <property type="match status" value="1"/>
</dbReference>
<keyword evidence="1 4" id="KW-0813">Transport</keyword>
<dbReference type="RefSeq" id="WP_055170532.1">
    <property type="nucleotide sequence ID" value="NZ_CZAI01000002.1"/>
</dbReference>
<dbReference type="InterPro" id="IPR008969">
    <property type="entry name" value="CarboxyPept-like_regulatory"/>
</dbReference>
<keyword evidence="4" id="KW-1134">Transmembrane beta strand</keyword>
<dbReference type="SMART" id="SM00965">
    <property type="entry name" value="STN"/>
    <property type="match status" value="1"/>
</dbReference>
<evidence type="ECO:0000256" key="4">
    <source>
        <dbReference type="PROSITE-ProRule" id="PRU01360"/>
    </source>
</evidence>
<protein>
    <submittedName>
        <fullName evidence="7">Outer membrane receptor proteins, mostly Fe transport</fullName>
    </submittedName>
</protein>
<evidence type="ECO:0000313" key="8">
    <source>
        <dbReference type="Proteomes" id="UP000095657"/>
    </source>
</evidence>
<comment type="subcellular location">
    <subcellularLocation>
        <location evidence="4">Cell outer membrane</location>
        <topology evidence="4">Multi-pass membrane protein</topology>
    </subcellularLocation>
</comment>
<feature type="domain" description="Secretin/TonB short N-terminal" evidence="6">
    <location>
        <begin position="69"/>
        <end position="120"/>
    </location>
</feature>
<dbReference type="NCBIfam" id="TIGR04056">
    <property type="entry name" value="OMP_RagA_SusC"/>
    <property type="match status" value="1"/>
</dbReference>
<evidence type="ECO:0000256" key="3">
    <source>
        <dbReference type="ARBA" id="ARBA00023237"/>
    </source>
</evidence>
<dbReference type="SUPFAM" id="SSF49464">
    <property type="entry name" value="Carboxypeptidase regulatory domain-like"/>
    <property type="match status" value="1"/>
</dbReference>
<accession>A0A174JFI7</accession>
<dbReference type="Pfam" id="PF07715">
    <property type="entry name" value="Plug"/>
    <property type="match status" value="1"/>
</dbReference>
<evidence type="ECO:0000259" key="6">
    <source>
        <dbReference type="SMART" id="SM00965"/>
    </source>
</evidence>
<dbReference type="InterPro" id="IPR011662">
    <property type="entry name" value="Secretin/TonB_short_N"/>
</dbReference>
<dbReference type="FunFam" id="2.170.130.10:FF:000003">
    <property type="entry name" value="SusC/RagA family TonB-linked outer membrane protein"/>
    <property type="match status" value="1"/>
</dbReference>
<dbReference type="SUPFAM" id="SSF56935">
    <property type="entry name" value="Porins"/>
    <property type="match status" value="1"/>
</dbReference>
<evidence type="ECO:0000256" key="5">
    <source>
        <dbReference type="SAM" id="Phobius"/>
    </source>
</evidence>
<evidence type="ECO:0000313" key="7">
    <source>
        <dbReference type="EMBL" id="CUO95945.1"/>
    </source>
</evidence>
<comment type="similarity">
    <text evidence="4">Belongs to the TonB-dependent receptor family.</text>
</comment>
<dbReference type="AlphaFoldDB" id="A0A174JFI7"/>
<name>A0A174JFI7_9BACE</name>
<dbReference type="NCBIfam" id="TIGR04057">
    <property type="entry name" value="SusC_RagA_signa"/>
    <property type="match status" value="1"/>
</dbReference>
<sequence>MEKHQLFSLKKTEEKQLLLIMKFFSFFLLIGIGHCLATNSYSQSKLFTMKTSQKTVKQVFQVIEKNSEYIIFYMDQIIDTNRKVNIDVKNQQVSAILDQLFLGTDNTYSINDRQITIYHKGEQPNSQQQSNKFTVTGVITDAQGESMIGVSVKVKGTTLGGISDMDGRYSISVPNKNDILIVSFLGYATEEININGRRNINIRLREDTKALDEVVVIGYGQQKKESVVVSMSSVKPSEIAAPTRNLTNNLAGQVSGLIAVQRSGEPGYDDAEFWIRGISTFASNSSASTPLVLVDGVPRKITDIEPDEIETFSVLKDAAATAIYGAEGANGVILVTTKRGKDEKPKITFKTEHSISSPQRLPEFVGSADYLSLYNEALNNDGEPDLFSAELIEKFRTSTDRDLYPDTDWIGELLRKNTHNHRYTLNVRGGSARSRYFVSGAYYTESGIYKGNPTEKYDTNIGLDRFNLRSNIDMDVTSTTLVSIDLAGQYLIGNYPGESSSTIFRSMLITPPYCFPAVYSDGTVATYEQERGVNMRNPYNQLMNSGYTRQWRTGIQSKVGVRQKLDFITKGLSAKVNVSYDFDATFKSIRSYNPSRYHATGRDENGNLTFIQVVSGTPDLSDLKDNGIEAQKKIYIDAAINYKRIFAEKHDVSGMLLYMQKETQLKTQPLPYRKQGLVGRFSYSYDGRYFLEGNFGYTGSEAFAKNHRFGFFPAVGLAYYLSNEPFYPGVLKNYINKIKLRASVGKTGNDTTSDRFIYRPTFSMNAGSWSQGIGSNGGTNSIGQGIIEGFPETLDIGWEIEKKQNYGFDLGLFNNKIDIVFDYFRSERSNILMQRKTTPTLSGFRVNQYANYGIVSNHGVDMSLNAHHQIGKVKLSARGTFTFARNEIKEYDELPQKYPWMERTGKRINENNLYIAERLYTKEDFIINKNSNGIESYTLRPELPQSTLGGLLGPGDIKYKDVNGDGVIDSYDKVVGVGHPNVPEIVYGFGLNIEYKGFYASVFFQGTGNCSVLLGGNTPEGWYPFAWGVDQSSYRTFALDRWTESNPSQNVLMPRLHKDNANNANNQVASTWWLRNGGFLRLKNMEFGYQLPKQFLKKFNVQAARIYVMGYNLALWDNLKYFDPEAGNANGGNVYPKNRTFTLGIDFTF</sequence>
<dbReference type="InterPro" id="IPR039426">
    <property type="entry name" value="TonB-dep_rcpt-like"/>
</dbReference>
<keyword evidence="7" id="KW-0675">Receptor</keyword>
<reference evidence="7 8" key="1">
    <citation type="submission" date="2015-09" db="EMBL/GenBank/DDBJ databases">
        <authorList>
            <consortium name="Pathogen Informatics"/>
        </authorList>
    </citation>
    <scope>NUCLEOTIDE SEQUENCE [LARGE SCALE GENOMIC DNA]</scope>
    <source>
        <strain evidence="7 8">2789STDY5834880</strain>
    </source>
</reference>